<dbReference type="AlphaFoldDB" id="A0A1H3TH63"/>
<dbReference type="Pfam" id="PF13403">
    <property type="entry name" value="Hint_2"/>
    <property type="match status" value="1"/>
</dbReference>
<dbReference type="OrthoDB" id="7873527at2"/>
<dbReference type="SUPFAM" id="SSF51294">
    <property type="entry name" value="Hedgehog/intein (Hint) domain"/>
    <property type="match status" value="1"/>
</dbReference>
<reference evidence="3" key="1">
    <citation type="submission" date="2016-10" db="EMBL/GenBank/DDBJ databases">
        <authorList>
            <person name="Varghese N."/>
            <person name="Submissions S."/>
        </authorList>
    </citation>
    <scope>NUCLEOTIDE SEQUENCE [LARGE SCALE GENOMIC DNA]</scope>
    <source>
        <strain evidence="3">DSM 100420</strain>
    </source>
</reference>
<name>A0A1H3TH63_9RHOB</name>
<sequence>MTLMPPSASPLGAPVLPDSSLRHAIPAGSRVLMSQGEAPIETLVPGDRIITRDHGMTAIRDLIRLDVEPGTMMIRIPLNALGIGKPDRDVMLLPDQPVVLRNWRARTIFRAKEARVAAQRLIDGSVIRPVPFAGGPVWCIVLDRPSAIYVDGLELVSGAKDAMIA</sequence>
<dbReference type="InterPro" id="IPR036844">
    <property type="entry name" value="Hint_dom_sf"/>
</dbReference>
<dbReference type="EMBL" id="FNPX01000017">
    <property type="protein sequence ID" value="SDZ49623.1"/>
    <property type="molecule type" value="Genomic_DNA"/>
</dbReference>
<gene>
    <name evidence="2" type="ORF">SAMN05444004_11729</name>
</gene>
<dbReference type="RefSeq" id="WP_092647376.1">
    <property type="nucleotide sequence ID" value="NZ_FNPX01000017.1"/>
</dbReference>
<protein>
    <submittedName>
        <fullName evidence="2">Hint domain-containing protein</fullName>
    </submittedName>
</protein>
<feature type="domain" description="Hedgehog/Intein (Hint)" evidence="1">
    <location>
        <begin position="27"/>
        <end position="154"/>
    </location>
</feature>
<evidence type="ECO:0000313" key="3">
    <source>
        <dbReference type="Proteomes" id="UP000198914"/>
    </source>
</evidence>
<dbReference type="InterPro" id="IPR028992">
    <property type="entry name" value="Hedgehog/Intein_dom"/>
</dbReference>
<organism evidence="2 3">
    <name type="scientific">Jannaschia faecimaris</name>
    <dbReference type="NCBI Taxonomy" id="1244108"/>
    <lineage>
        <taxon>Bacteria</taxon>
        <taxon>Pseudomonadati</taxon>
        <taxon>Pseudomonadota</taxon>
        <taxon>Alphaproteobacteria</taxon>
        <taxon>Rhodobacterales</taxon>
        <taxon>Roseobacteraceae</taxon>
        <taxon>Jannaschia</taxon>
    </lineage>
</organism>
<dbReference type="Proteomes" id="UP000198914">
    <property type="component" value="Unassembled WGS sequence"/>
</dbReference>
<evidence type="ECO:0000259" key="1">
    <source>
        <dbReference type="Pfam" id="PF13403"/>
    </source>
</evidence>
<accession>A0A1H3TH63</accession>
<dbReference type="STRING" id="1244108.SAMN05444004_11729"/>
<proteinExistence type="predicted"/>
<evidence type="ECO:0000313" key="2">
    <source>
        <dbReference type="EMBL" id="SDZ49623.1"/>
    </source>
</evidence>
<keyword evidence="3" id="KW-1185">Reference proteome</keyword>